<sequence>MGRKKEHKKAKTCIHSHGMNDKGIVRTTMECPHHIHNVMVGRMHVVLAAKCDTCKSYKARKE</sequence>
<evidence type="ECO:0000313" key="1">
    <source>
        <dbReference type="EMBL" id="DAE02002.1"/>
    </source>
</evidence>
<dbReference type="EMBL" id="BK015338">
    <property type="protein sequence ID" value="DAE02002.1"/>
    <property type="molecule type" value="Genomic_DNA"/>
</dbReference>
<protein>
    <submittedName>
        <fullName evidence="1">Uncharacterized protein</fullName>
    </submittedName>
</protein>
<reference evidence="1" key="1">
    <citation type="journal article" date="2021" name="Proc. Natl. Acad. Sci. U.S.A.">
        <title>A Catalog of Tens of Thousands of Viruses from Human Metagenomes Reveals Hidden Associations with Chronic Diseases.</title>
        <authorList>
            <person name="Tisza M.J."/>
            <person name="Buck C.B."/>
        </authorList>
    </citation>
    <scope>NUCLEOTIDE SEQUENCE</scope>
    <source>
        <strain evidence="1">Ctiam3</strain>
    </source>
</reference>
<name>A0A8S5P4Q1_9CAUD</name>
<accession>A0A8S5P4Q1</accession>
<organism evidence="1">
    <name type="scientific">Siphoviridae sp. ctiam3</name>
    <dbReference type="NCBI Taxonomy" id="2825624"/>
    <lineage>
        <taxon>Viruses</taxon>
        <taxon>Duplodnaviria</taxon>
        <taxon>Heunggongvirae</taxon>
        <taxon>Uroviricota</taxon>
        <taxon>Caudoviricetes</taxon>
    </lineage>
</organism>
<proteinExistence type="predicted"/>